<dbReference type="AlphaFoldDB" id="A0AAE0FGD4"/>
<proteinExistence type="predicted"/>
<gene>
    <name evidence="2" type="ORF">CYMTET_32128</name>
</gene>
<dbReference type="Pfam" id="PF10354">
    <property type="entry name" value="BMT5-like"/>
    <property type="match status" value="1"/>
</dbReference>
<organism evidence="2 3">
    <name type="scientific">Cymbomonas tetramitiformis</name>
    <dbReference type="NCBI Taxonomy" id="36881"/>
    <lineage>
        <taxon>Eukaryota</taxon>
        <taxon>Viridiplantae</taxon>
        <taxon>Chlorophyta</taxon>
        <taxon>Pyramimonadophyceae</taxon>
        <taxon>Pyramimonadales</taxon>
        <taxon>Pyramimonadaceae</taxon>
        <taxon>Cymbomonas</taxon>
    </lineage>
</organism>
<comment type="caution">
    <text evidence="2">The sequence shown here is derived from an EMBL/GenBank/DDBJ whole genome shotgun (WGS) entry which is preliminary data.</text>
</comment>
<dbReference type="PANTHER" id="PTHR46444:SF7">
    <property type="entry name" value="DCD (DEVELOPMENT AND CELL DEATH) DOMAIN PROTEIN"/>
    <property type="match status" value="1"/>
</dbReference>
<dbReference type="EMBL" id="LGRX02019226">
    <property type="protein sequence ID" value="KAK3258846.1"/>
    <property type="molecule type" value="Genomic_DNA"/>
</dbReference>
<dbReference type="GO" id="GO:0070042">
    <property type="term" value="F:rRNA (uridine-N3-)-methyltransferase activity"/>
    <property type="evidence" value="ECO:0007669"/>
    <property type="project" value="InterPro"/>
</dbReference>
<name>A0AAE0FGD4_9CHLO</name>
<dbReference type="PANTHER" id="PTHR46444">
    <property type="entry name" value="DCD (DEVELOPMENT AND CELL DEATH) DOMAIN PROTEIN-RELATED"/>
    <property type="match status" value="1"/>
</dbReference>
<dbReference type="Proteomes" id="UP001190700">
    <property type="component" value="Unassembled WGS sequence"/>
</dbReference>
<evidence type="ECO:0000259" key="1">
    <source>
        <dbReference type="PROSITE" id="PS51222"/>
    </source>
</evidence>
<protein>
    <recommendedName>
        <fullName evidence="1">DCD domain-containing protein</fullName>
    </recommendedName>
</protein>
<dbReference type="InterPro" id="IPR013989">
    <property type="entry name" value="Dev_and_cell_death_domain"/>
</dbReference>
<evidence type="ECO:0000313" key="2">
    <source>
        <dbReference type="EMBL" id="KAK3258846.1"/>
    </source>
</evidence>
<evidence type="ECO:0000313" key="3">
    <source>
        <dbReference type="Proteomes" id="UP001190700"/>
    </source>
</evidence>
<reference evidence="2 3" key="1">
    <citation type="journal article" date="2015" name="Genome Biol. Evol.">
        <title>Comparative Genomics of a Bacterivorous Green Alga Reveals Evolutionary Causalities and Consequences of Phago-Mixotrophic Mode of Nutrition.</title>
        <authorList>
            <person name="Burns J.A."/>
            <person name="Paasch A."/>
            <person name="Narechania A."/>
            <person name="Kim E."/>
        </authorList>
    </citation>
    <scope>NUCLEOTIDE SEQUENCE [LARGE SCALE GENOMIC DNA]</scope>
    <source>
        <strain evidence="2 3">PLY_AMNH</strain>
    </source>
</reference>
<accession>A0AAE0FGD4</accession>
<dbReference type="SMART" id="SM00767">
    <property type="entry name" value="DCD"/>
    <property type="match status" value="1"/>
</dbReference>
<dbReference type="Pfam" id="PF10539">
    <property type="entry name" value="Dev_Cell_Death"/>
    <property type="match status" value="1"/>
</dbReference>
<dbReference type="PROSITE" id="PS51222">
    <property type="entry name" value="DCD"/>
    <property type="match status" value="1"/>
</dbReference>
<sequence>MFDIAPTFTRISQISALDNDGREFQGSVPPDFNDQLHNPYQYVYSAAQLSQNFGQLNGLRATSQPIANAHLQSSLAFVQPTFLQTLQSNLQHSPRLITAFPAVASHGSQPGLYANVIPTFQGNFLPNTAPSFQQSAQFGVQHCLPRLPQPVYGRLSDEDLGTSTCSNDIDETVERVPKTLLRCPPQVPYNAERRILVVGDGDLSFSHSLVADHGCTNLTASSVLSQTKLFELHPQARLTVQILEAVGARVLYEIDATCLPCSLRDGNYDTIVWNFPHAAEESFPKNRALLGDFLASAISVLPLARVDVTLYKRQPGDWTLFQLAAKASLKCVSSFPFLQDNYPSYHPRSCNKKTYNDAFTVSPSRTFCFVHMSTGTAAQAKRKREMPSAEFARPAQLAVVPSALQNFPETRRESKRRRAAVSWIPLASSSLPQISTETHDRNGYIFMCNKWSWPECFTRSLAGSPANQLAQIEQFVEFRATLVFFYNTDTQAFYGLYLADSAPRLNIQPEAWNNGDTARKSSRFPAQVSLQRLTDVCLSLEKASCDEILTFDKKNKFKPELSVSQVARLVGMFRDYGTPVSTV</sequence>
<dbReference type="GO" id="GO:0070475">
    <property type="term" value="P:rRNA base methylation"/>
    <property type="evidence" value="ECO:0007669"/>
    <property type="project" value="InterPro"/>
</dbReference>
<keyword evidence="3" id="KW-1185">Reference proteome</keyword>
<feature type="domain" description="DCD" evidence="1">
    <location>
        <begin position="439"/>
        <end position="575"/>
    </location>
</feature>
<dbReference type="InterPro" id="IPR019446">
    <property type="entry name" value="BMT5-like"/>
</dbReference>